<dbReference type="SUPFAM" id="SSF51126">
    <property type="entry name" value="Pectin lyase-like"/>
    <property type="match status" value="1"/>
</dbReference>
<evidence type="ECO:0000256" key="1">
    <source>
        <dbReference type="ARBA" id="ARBA00022723"/>
    </source>
</evidence>
<gene>
    <name evidence="4" type="ORF">ENSA5_67200</name>
</gene>
<keyword evidence="4" id="KW-0456">Lyase</keyword>
<keyword evidence="2" id="KW-0325">Glycoprotein</keyword>
<dbReference type="InterPro" id="IPR052063">
    <property type="entry name" value="Polysaccharide_Lyase_1"/>
</dbReference>
<dbReference type="AlphaFoldDB" id="A0A2S9XBG6"/>
<feature type="region of interest" description="Disordered" evidence="3">
    <location>
        <begin position="1"/>
        <end position="50"/>
    </location>
</feature>
<dbReference type="PANTHER" id="PTHR42970:SF1">
    <property type="entry name" value="PECTATE LYASE C-RELATED"/>
    <property type="match status" value="1"/>
</dbReference>
<dbReference type="Proteomes" id="UP000237968">
    <property type="component" value="Unassembled WGS sequence"/>
</dbReference>
<keyword evidence="1" id="KW-0479">Metal-binding</keyword>
<reference evidence="4 5" key="1">
    <citation type="submission" date="2018-03" db="EMBL/GenBank/DDBJ databases">
        <title>Draft Genome Sequences of the Obligatory Marine Myxobacteria Enhygromyxa salina SWB005.</title>
        <authorList>
            <person name="Poehlein A."/>
            <person name="Moghaddam J.A."/>
            <person name="Harms H."/>
            <person name="Alanjari M."/>
            <person name="Koenig G.M."/>
            <person name="Daniel R."/>
            <person name="Schaeberle T.F."/>
        </authorList>
    </citation>
    <scope>NUCLEOTIDE SEQUENCE [LARGE SCALE GENOMIC DNA]</scope>
    <source>
        <strain evidence="4 5">SWB005</strain>
    </source>
</reference>
<proteinExistence type="predicted"/>
<dbReference type="InterPro" id="IPR012334">
    <property type="entry name" value="Pectin_lyas_fold"/>
</dbReference>
<evidence type="ECO:0000256" key="2">
    <source>
        <dbReference type="ARBA" id="ARBA00023180"/>
    </source>
</evidence>
<evidence type="ECO:0000256" key="3">
    <source>
        <dbReference type="SAM" id="MobiDB-lite"/>
    </source>
</evidence>
<dbReference type="InterPro" id="IPR011050">
    <property type="entry name" value="Pectin_lyase_fold/virulence"/>
</dbReference>
<dbReference type="GO" id="GO:0046872">
    <property type="term" value="F:metal ion binding"/>
    <property type="evidence" value="ECO:0007669"/>
    <property type="project" value="UniProtKB-KW"/>
</dbReference>
<sequence length="504" mass="54023">MDAGGIDDGSTDGGSMDDGSTDGGSMDGGSMDGGNTDDGNTDGEPPCTDCTLTLTELRAFPSAEGAGSITTGGRGGRVLHVTTLADSGAGSLRAALMETGPRTIVFDVSGRIHLDERIELIVENSDFTIAGQTAPEGGITISGRPLLLAGGYNRPISSTDNVIIRHLRVRNGSYTGEPDVYDHNGIISGGSERFIFDHLSMSFNDDQAISIAPFFAPLTDGTISRSIFSENATGIIIGAASRANPAERISTSHNLFVHQGHRTPNLAITGRIDVTNNVLFSWGSRLTNVSGAGIELNYIGNHMTPGSEYAGVGQDNKVQNPDESDPPQIYTAFNYHRDRYPTPQLDDGELWTDFFSATLIPADYRTTTQFPLLAATTVTSAEEARADVLADVGAYAFVSDAGVPGRYVDSYDTLRLQDVEDEVTRNPFNKEWTQPVLPENTRGAAFYDTLADIPEFFVVQHGVTSNDQVIDTYDFGTYQVENAAGYSALEIYLAYAAGDFERLR</sequence>
<feature type="compositionally biased region" description="Gly residues" evidence="3">
    <location>
        <begin position="21"/>
        <end position="32"/>
    </location>
</feature>
<keyword evidence="5" id="KW-1185">Reference proteome</keyword>
<name>A0A2S9XBG6_9BACT</name>
<organism evidence="4 5">
    <name type="scientific">Enhygromyxa salina</name>
    <dbReference type="NCBI Taxonomy" id="215803"/>
    <lineage>
        <taxon>Bacteria</taxon>
        <taxon>Pseudomonadati</taxon>
        <taxon>Myxococcota</taxon>
        <taxon>Polyangia</taxon>
        <taxon>Nannocystales</taxon>
        <taxon>Nannocystaceae</taxon>
        <taxon>Enhygromyxa</taxon>
    </lineage>
</organism>
<dbReference type="GO" id="GO:0016829">
    <property type="term" value="F:lyase activity"/>
    <property type="evidence" value="ECO:0007669"/>
    <property type="project" value="UniProtKB-KW"/>
</dbReference>
<dbReference type="PANTHER" id="PTHR42970">
    <property type="entry name" value="PECTATE LYASE C-RELATED"/>
    <property type="match status" value="1"/>
</dbReference>
<dbReference type="EMBL" id="PVNK01000292">
    <property type="protein sequence ID" value="PRP90198.1"/>
    <property type="molecule type" value="Genomic_DNA"/>
</dbReference>
<evidence type="ECO:0000313" key="5">
    <source>
        <dbReference type="Proteomes" id="UP000237968"/>
    </source>
</evidence>
<protein>
    <submittedName>
        <fullName evidence="4">Pectate lyase</fullName>
    </submittedName>
</protein>
<evidence type="ECO:0000313" key="4">
    <source>
        <dbReference type="EMBL" id="PRP90198.1"/>
    </source>
</evidence>
<accession>A0A2S9XBG6</accession>
<comment type="caution">
    <text evidence="4">The sequence shown here is derived from an EMBL/GenBank/DDBJ whole genome shotgun (WGS) entry which is preliminary data.</text>
</comment>
<dbReference type="Gene3D" id="2.160.20.10">
    <property type="entry name" value="Single-stranded right-handed beta-helix, Pectin lyase-like"/>
    <property type="match status" value="1"/>
</dbReference>